<dbReference type="CDD" id="cd14704">
    <property type="entry name" value="bZIP_HY5-like"/>
    <property type="match status" value="1"/>
</dbReference>
<evidence type="ECO:0000313" key="11">
    <source>
        <dbReference type="EMBL" id="EFA78647.1"/>
    </source>
</evidence>
<evidence type="ECO:0000256" key="8">
    <source>
        <dbReference type="SAM" id="MobiDB-lite"/>
    </source>
</evidence>
<evidence type="ECO:0000256" key="6">
    <source>
        <dbReference type="ARBA" id="ARBA00023242"/>
    </source>
</evidence>
<dbReference type="Pfam" id="PF00170">
    <property type="entry name" value="bZIP_1"/>
    <property type="match status" value="1"/>
</dbReference>
<feature type="region of interest" description="Disordered" evidence="8">
    <location>
        <begin position="164"/>
        <end position="189"/>
    </location>
</feature>
<feature type="region of interest" description="Disordered" evidence="8">
    <location>
        <begin position="425"/>
        <end position="444"/>
    </location>
</feature>
<dbReference type="SUPFAM" id="SSF57959">
    <property type="entry name" value="Leucine zipper domain"/>
    <property type="match status" value="1"/>
</dbReference>
<keyword evidence="4" id="KW-0238">DNA-binding</keyword>
<keyword evidence="9" id="KW-1133">Transmembrane helix</keyword>
<gene>
    <name evidence="11" type="primary">bzpF</name>
    <name evidence="11" type="ORF">PPL_08102</name>
</gene>
<keyword evidence="5" id="KW-0804">Transcription</keyword>
<dbReference type="STRING" id="670386.D3BIM3"/>
<dbReference type="GO" id="GO:0005634">
    <property type="term" value="C:nucleus"/>
    <property type="evidence" value="ECO:0007669"/>
    <property type="project" value="UniProtKB-SubCell"/>
</dbReference>
<dbReference type="GO" id="GO:0003700">
    <property type="term" value="F:DNA-binding transcription factor activity"/>
    <property type="evidence" value="ECO:0007669"/>
    <property type="project" value="InterPro"/>
</dbReference>
<dbReference type="OMA" id="QLMYLRN"/>
<protein>
    <submittedName>
        <fullName evidence="11">Putative basic-leucine zipper transcription factor</fullName>
    </submittedName>
</protein>
<keyword evidence="9" id="KW-0812">Transmembrane</keyword>
<dbReference type="InterPro" id="IPR046347">
    <property type="entry name" value="bZIP_sf"/>
</dbReference>
<keyword evidence="6" id="KW-0539">Nucleus</keyword>
<evidence type="ECO:0000256" key="2">
    <source>
        <dbReference type="ARBA" id="ARBA00007163"/>
    </source>
</evidence>
<feature type="compositionally biased region" description="Polar residues" evidence="8">
    <location>
        <begin position="506"/>
        <end position="516"/>
    </location>
</feature>
<keyword evidence="9" id="KW-0472">Membrane</keyword>
<evidence type="ECO:0000256" key="1">
    <source>
        <dbReference type="ARBA" id="ARBA00004123"/>
    </source>
</evidence>
<feature type="compositionally biased region" description="Low complexity" evidence="8">
    <location>
        <begin position="124"/>
        <end position="146"/>
    </location>
</feature>
<evidence type="ECO:0000256" key="5">
    <source>
        <dbReference type="ARBA" id="ARBA00023163"/>
    </source>
</evidence>
<keyword evidence="3" id="KW-0805">Transcription regulation</keyword>
<comment type="caution">
    <text evidence="11">The sequence shown here is derived from an EMBL/GenBank/DDBJ whole genome shotgun (WGS) entry which is preliminary data.</text>
</comment>
<evidence type="ECO:0000256" key="9">
    <source>
        <dbReference type="SAM" id="Phobius"/>
    </source>
</evidence>
<dbReference type="GO" id="GO:0003677">
    <property type="term" value="F:DNA binding"/>
    <property type="evidence" value="ECO:0007669"/>
    <property type="project" value="UniProtKB-KW"/>
</dbReference>
<dbReference type="AlphaFoldDB" id="D3BIM3"/>
<proteinExistence type="inferred from homology"/>
<feature type="transmembrane region" description="Helical" evidence="9">
    <location>
        <begin position="7"/>
        <end position="27"/>
    </location>
</feature>
<feature type="domain" description="BZIP" evidence="10">
    <location>
        <begin position="348"/>
        <end position="411"/>
    </location>
</feature>
<evidence type="ECO:0000313" key="12">
    <source>
        <dbReference type="Proteomes" id="UP000001396"/>
    </source>
</evidence>
<dbReference type="InterPro" id="IPR004827">
    <property type="entry name" value="bZIP"/>
</dbReference>
<feature type="compositionally biased region" description="Low complexity" evidence="8">
    <location>
        <begin position="166"/>
        <end position="189"/>
    </location>
</feature>
<dbReference type="PANTHER" id="PTHR47416">
    <property type="entry name" value="BASIC-LEUCINE ZIPPER TRANSCRIPTION FACTOR F-RELATED"/>
    <property type="match status" value="1"/>
</dbReference>
<feature type="compositionally biased region" description="Low complexity" evidence="8">
    <location>
        <begin position="426"/>
        <end position="444"/>
    </location>
</feature>
<dbReference type="SMART" id="SM00338">
    <property type="entry name" value="BRLZ"/>
    <property type="match status" value="1"/>
</dbReference>
<feature type="compositionally biased region" description="Polar residues" evidence="8">
    <location>
        <begin position="88"/>
        <end position="123"/>
    </location>
</feature>
<feature type="region of interest" description="Disordered" evidence="8">
    <location>
        <begin position="287"/>
        <end position="313"/>
    </location>
</feature>
<feature type="compositionally biased region" description="Low complexity" evidence="8">
    <location>
        <begin position="522"/>
        <end position="547"/>
    </location>
</feature>
<dbReference type="Gene3D" id="1.20.5.170">
    <property type="match status" value="1"/>
</dbReference>
<evidence type="ECO:0000259" key="10">
    <source>
        <dbReference type="PROSITE" id="PS50217"/>
    </source>
</evidence>
<dbReference type="EMBL" id="ADBJ01000037">
    <property type="protein sequence ID" value="EFA78647.1"/>
    <property type="molecule type" value="Genomic_DNA"/>
</dbReference>
<comment type="similarity">
    <text evidence="2">Belongs to the bZIP family.</text>
</comment>
<organism evidence="11 12">
    <name type="scientific">Heterostelium pallidum (strain ATCC 26659 / Pp 5 / PN500)</name>
    <name type="common">Cellular slime mold</name>
    <name type="synonym">Polysphondylium pallidum</name>
    <dbReference type="NCBI Taxonomy" id="670386"/>
    <lineage>
        <taxon>Eukaryota</taxon>
        <taxon>Amoebozoa</taxon>
        <taxon>Evosea</taxon>
        <taxon>Eumycetozoa</taxon>
        <taxon>Dictyostelia</taxon>
        <taxon>Acytosteliales</taxon>
        <taxon>Acytosteliaceae</taxon>
        <taxon>Heterostelium</taxon>
    </lineage>
</organism>
<feature type="compositionally biased region" description="Low complexity" evidence="8">
    <location>
        <begin position="59"/>
        <end position="87"/>
    </location>
</feature>
<dbReference type="InParanoid" id="D3BIM3"/>
<evidence type="ECO:0000256" key="4">
    <source>
        <dbReference type="ARBA" id="ARBA00023125"/>
    </source>
</evidence>
<dbReference type="PANTHER" id="PTHR47416:SF8">
    <property type="entry name" value="BASIC-LEUCINE ZIPPER TRANSCRIPTION FACTOR E-RELATED"/>
    <property type="match status" value="1"/>
</dbReference>
<keyword evidence="7" id="KW-0175">Coiled coil</keyword>
<feature type="region of interest" description="Disordered" evidence="8">
    <location>
        <begin position="506"/>
        <end position="554"/>
    </location>
</feature>
<sequence length="554" mass="62285">MSALLPTVILYIFITCFITNSYLMSLIEGDSIYSLFPNHDLGLDFTSGLVPDSPNKFGNVNTTPNTTPPINNNNNNNVNNQVQQHTNGANMQNPSGINGTYNLNNKKAPPQSSNGYNGNTNGFSQHQQVHQPPQMSHQQQQQQQQQHHLKDSNQAIQISTPLPPYHQQQQQHHNLQQQHQPSYSQHQQMQPIHNGGMEEQIYSLFLASEKDNSMNIIPDFNCSPNQLNLNMYNGVKLEDSYSNGIVPDSSLTQDNNVLKKIDFINEPMKQHYFVPGSAYEMPLIVQNNNNNNPNNKNVTNNKTSAKRKEDDNKIKKRKFITSTPVKSENGTMLIPTPDGSVNPEEEKHMKRQRRLVKNREAAQLFRQRQKAYIQDLEKKVHDLTTNNSEFRARTELLNSENKLIREQLMYLRNFITQAVSFTFPKGPNGSPNGSPSSMEMPPGLSAPLPPGILPPGMMNLQNPMIMSAIAEATKNSQFRQNINSVMSIPSPPSLSIQTQQVPYMTQNTPPQQTISPPSVPINQQSSPNGTPQSNSPNNNNNNNNNNNISPKRQK</sequence>
<evidence type="ECO:0000256" key="7">
    <source>
        <dbReference type="SAM" id="Coils"/>
    </source>
</evidence>
<feature type="region of interest" description="Disordered" evidence="8">
    <location>
        <begin position="59"/>
        <end position="152"/>
    </location>
</feature>
<dbReference type="GeneID" id="31363582"/>
<name>D3BIM3_HETP5</name>
<dbReference type="RefSeq" id="XP_020430771.1">
    <property type="nucleotide sequence ID" value="XM_020578932.1"/>
</dbReference>
<comment type="subcellular location">
    <subcellularLocation>
        <location evidence="1">Nucleus</location>
    </subcellularLocation>
</comment>
<feature type="compositionally biased region" description="Low complexity" evidence="8">
    <location>
        <begin position="287"/>
        <end position="301"/>
    </location>
</feature>
<evidence type="ECO:0000256" key="3">
    <source>
        <dbReference type="ARBA" id="ARBA00023015"/>
    </source>
</evidence>
<dbReference type="FunCoup" id="D3BIM3">
    <property type="interactions" value="117"/>
</dbReference>
<accession>D3BIM3</accession>
<reference evidence="11 12" key="1">
    <citation type="journal article" date="2011" name="Genome Res.">
        <title>Phylogeny-wide analysis of social amoeba genomes highlights ancient origins for complex intercellular communication.</title>
        <authorList>
            <person name="Heidel A.J."/>
            <person name="Lawal H.M."/>
            <person name="Felder M."/>
            <person name="Schilde C."/>
            <person name="Helps N.R."/>
            <person name="Tunggal B."/>
            <person name="Rivero F."/>
            <person name="John U."/>
            <person name="Schleicher M."/>
            <person name="Eichinger L."/>
            <person name="Platzer M."/>
            <person name="Noegel A.A."/>
            <person name="Schaap P."/>
            <person name="Gloeckner G."/>
        </authorList>
    </citation>
    <scope>NUCLEOTIDE SEQUENCE [LARGE SCALE GENOMIC DNA]</scope>
    <source>
        <strain evidence="12">ATCC 26659 / Pp 5 / PN500</strain>
    </source>
</reference>
<keyword evidence="12" id="KW-1185">Reference proteome</keyword>
<dbReference type="PROSITE" id="PS50217">
    <property type="entry name" value="BZIP"/>
    <property type="match status" value="1"/>
</dbReference>
<feature type="coiled-coil region" evidence="7">
    <location>
        <begin position="366"/>
        <end position="393"/>
    </location>
</feature>
<dbReference type="Proteomes" id="UP000001396">
    <property type="component" value="Unassembled WGS sequence"/>
</dbReference>